<name>A0A5C0AWR3_9BURK</name>
<dbReference type="RefSeq" id="WP_148815949.1">
    <property type="nucleotide sequence ID" value="NZ_CP043046.1"/>
</dbReference>
<dbReference type="SUPFAM" id="SSF161098">
    <property type="entry name" value="MetI-like"/>
    <property type="match status" value="1"/>
</dbReference>
<accession>A0A5C0AWR3</accession>
<feature type="transmembrane region" description="Helical" evidence="7">
    <location>
        <begin position="135"/>
        <end position="163"/>
    </location>
</feature>
<dbReference type="Gene3D" id="1.10.3720.10">
    <property type="entry name" value="MetI-like"/>
    <property type="match status" value="1"/>
</dbReference>
<evidence type="ECO:0000256" key="2">
    <source>
        <dbReference type="ARBA" id="ARBA00022448"/>
    </source>
</evidence>
<keyword evidence="3" id="KW-1003">Cell membrane</keyword>
<feature type="transmembrane region" description="Helical" evidence="7">
    <location>
        <begin position="183"/>
        <end position="206"/>
    </location>
</feature>
<dbReference type="PANTHER" id="PTHR43163:SF6">
    <property type="entry name" value="DIPEPTIDE TRANSPORT SYSTEM PERMEASE PROTEIN DPPB-RELATED"/>
    <property type="match status" value="1"/>
</dbReference>
<evidence type="ECO:0000313" key="10">
    <source>
        <dbReference type="Proteomes" id="UP000325161"/>
    </source>
</evidence>
<evidence type="ECO:0000256" key="5">
    <source>
        <dbReference type="ARBA" id="ARBA00022989"/>
    </source>
</evidence>
<dbReference type="Proteomes" id="UP000325161">
    <property type="component" value="Chromosome"/>
</dbReference>
<feature type="transmembrane region" description="Helical" evidence="7">
    <location>
        <begin position="100"/>
        <end position="123"/>
    </location>
</feature>
<evidence type="ECO:0000256" key="7">
    <source>
        <dbReference type="RuleBase" id="RU363032"/>
    </source>
</evidence>
<feature type="transmembrane region" description="Helical" evidence="7">
    <location>
        <begin position="282"/>
        <end position="301"/>
    </location>
</feature>
<evidence type="ECO:0000259" key="8">
    <source>
        <dbReference type="PROSITE" id="PS50928"/>
    </source>
</evidence>
<gene>
    <name evidence="9" type="ORF">FXN63_14460</name>
</gene>
<evidence type="ECO:0000256" key="3">
    <source>
        <dbReference type="ARBA" id="ARBA00022475"/>
    </source>
</evidence>
<dbReference type="InterPro" id="IPR000515">
    <property type="entry name" value="MetI-like"/>
</dbReference>
<dbReference type="CDD" id="cd06261">
    <property type="entry name" value="TM_PBP2"/>
    <property type="match status" value="1"/>
</dbReference>
<dbReference type="PANTHER" id="PTHR43163">
    <property type="entry name" value="DIPEPTIDE TRANSPORT SYSTEM PERMEASE PROTEIN DPPB-RELATED"/>
    <property type="match status" value="1"/>
</dbReference>
<keyword evidence="4 7" id="KW-0812">Transmembrane</keyword>
<evidence type="ECO:0000256" key="4">
    <source>
        <dbReference type="ARBA" id="ARBA00022692"/>
    </source>
</evidence>
<dbReference type="EMBL" id="CP043046">
    <property type="protein sequence ID" value="QEI06902.1"/>
    <property type="molecule type" value="Genomic_DNA"/>
</dbReference>
<sequence length="315" mass="34389">MARAFLTKLLQTLLVLFIVSIVAFWFLKLAPGDPVMMLLGSEYSPAAHAKLTQDLGLDKPIAVQYVDWLGRFVQGDWGTSYITRADIWTQAVMQALPVTLALSAAALAIALLVGIPVGMIAALKRGGPVDWVVSSLSLLGSAFPSFFLGIVLIWVFGVALGWFPTMGFVRPWEQFWSGVHHLALPAITLAAYYCGLIAITTRASLIEVMEKPFINAVRARGEPMWRVVGVHAMRNVMMPLVTVIGLQLGGLLRGAVMTEVVFAVPGLGMMITTAVLSREYGVVQAGIMLTALFFVLVNLLVDQTYTWLDPRLRSR</sequence>
<proteinExistence type="inferred from homology"/>
<evidence type="ECO:0000313" key="9">
    <source>
        <dbReference type="EMBL" id="QEI06902.1"/>
    </source>
</evidence>
<organism evidence="9 10">
    <name type="scientific">Pigmentiphaga aceris</name>
    <dbReference type="NCBI Taxonomy" id="1940612"/>
    <lineage>
        <taxon>Bacteria</taxon>
        <taxon>Pseudomonadati</taxon>
        <taxon>Pseudomonadota</taxon>
        <taxon>Betaproteobacteria</taxon>
        <taxon>Burkholderiales</taxon>
        <taxon>Alcaligenaceae</taxon>
        <taxon>Pigmentiphaga</taxon>
    </lineage>
</organism>
<dbReference type="InterPro" id="IPR045621">
    <property type="entry name" value="BPD_transp_1_N"/>
</dbReference>
<evidence type="ECO:0000256" key="1">
    <source>
        <dbReference type="ARBA" id="ARBA00004651"/>
    </source>
</evidence>
<comment type="subcellular location">
    <subcellularLocation>
        <location evidence="1 7">Cell membrane</location>
        <topology evidence="1 7">Multi-pass membrane protein</topology>
    </subcellularLocation>
</comment>
<dbReference type="PROSITE" id="PS50928">
    <property type="entry name" value="ABC_TM1"/>
    <property type="match status" value="1"/>
</dbReference>
<feature type="transmembrane region" description="Helical" evidence="7">
    <location>
        <begin position="9"/>
        <end position="27"/>
    </location>
</feature>
<dbReference type="InterPro" id="IPR035906">
    <property type="entry name" value="MetI-like_sf"/>
</dbReference>
<dbReference type="Pfam" id="PF19300">
    <property type="entry name" value="BPD_transp_1_N"/>
    <property type="match status" value="1"/>
</dbReference>
<dbReference type="GO" id="GO:0005886">
    <property type="term" value="C:plasma membrane"/>
    <property type="evidence" value="ECO:0007669"/>
    <property type="project" value="UniProtKB-SubCell"/>
</dbReference>
<dbReference type="KEGG" id="pacr:FXN63_14460"/>
<comment type="similarity">
    <text evidence="7">Belongs to the binding-protein-dependent transport system permease family.</text>
</comment>
<dbReference type="Pfam" id="PF00528">
    <property type="entry name" value="BPD_transp_1"/>
    <property type="match status" value="1"/>
</dbReference>
<dbReference type="GO" id="GO:0055085">
    <property type="term" value="P:transmembrane transport"/>
    <property type="evidence" value="ECO:0007669"/>
    <property type="project" value="InterPro"/>
</dbReference>
<keyword evidence="5 7" id="KW-1133">Transmembrane helix</keyword>
<protein>
    <submittedName>
        <fullName evidence="9">ABC transporter permease</fullName>
    </submittedName>
</protein>
<reference evidence="9 10" key="1">
    <citation type="submission" date="2019-08" db="EMBL/GenBank/DDBJ databases">
        <title>Amphibian skin-associated Pigmentiphaga: genome sequence and occurrence across geography and hosts.</title>
        <authorList>
            <person name="Bletz M.C."/>
            <person name="Bunk B."/>
            <person name="Sproeer C."/>
            <person name="Biwer P."/>
            <person name="Reiter S."/>
            <person name="Rabemananjara F.C.E."/>
            <person name="Schulz S."/>
            <person name="Overmann J."/>
            <person name="Vences M."/>
        </authorList>
    </citation>
    <scope>NUCLEOTIDE SEQUENCE [LARGE SCALE GENOMIC DNA]</scope>
    <source>
        <strain evidence="9 10">Mada1488</strain>
    </source>
</reference>
<dbReference type="OrthoDB" id="9803623at2"/>
<evidence type="ECO:0000256" key="6">
    <source>
        <dbReference type="ARBA" id="ARBA00023136"/>
    </source>
</evidence>
<keyword evidence="6 7" id="KW-0472">Membrane</keyword>
<keyword evidence="2 7" id="KW-0813">Transport</keyword>
<keyword evidence="10" id="KW-1185">Reference proteome</keyword>
<dbReference type="AlphaFoldDB" id="A0A5C0AWR3"/>
<feature type="domain" description="ABC transmembrane type-1" evidence="8">
    <location>
        <begin position="96"/>
        <end position="301"/>
    </location>
</feature>